<dbReference type="PANTHER" id="PTHR23003:SF64">
    <property type="entry name" value="RRM DOMAIN-CONTAINING PROTEIN"/>
    <property type="match status" value="1"/>
</dbReference>
<feature type="domain" description="RRM" evidence="4">
    <location>
        <begin position="78"/>
        <end position="155"/>
    </location>
</feature>
<dbReference type="SUPFAM" id="SSF54928">
    <property type="entry name" value="RNA-binding domain, RBD"/>
    <property type="match status" value="3"/>
</dbReference>
<proteinExistence type="predicted"/>
<dbReference type="PROSITE" id="PS50102">
    <property type="entry name" value="RRM"/>
    <property type="match status" value="3"/>
</dbReference>
<evidence type="ECO:0000256" key="3">
    <source>
        <dbReference type="SAM" id="MobiDB-lite"/>
    </source>
</evidence>
<dbReference type="GO" id="GO:0005737">
    <property type="term" value="C:cytoplasm"/>
    <property type="evidence" value="ECO:0007669"/>
    <property type="project" value="TreeGrafter"/>
</dbReference>
<dbReference type="PANTHER" id="PTHR23003">
    <property type="entry name" value="RNA RECOGNITION MOTIF RRM DOMAIN CONTAINING PROTEIN"/>
    <property type="match status" value="1"/>
</dbReference>
<evidence type="ECO:0000313" key="5">
    <source>
        <dbReference type="EMBL" id="EPY52735.1"/>
    </source>
</evidence>
<dbReference type="GO" id="GO:0140453">
    <property type="term" value="C:protein aggregate center"/>
    <property type="evidence" value="ECO:0007669"/>
    <property type="project" value="EnsemblFungi"/>
</dbReference>
<feature type="region of interest" description="Disordered" evidence="3">
    <location>
        <begin position="450"/>
        <end position="476"/>
    </location>
</feature>
<dbReference type="Gene3D" id="3.30.70.330">
    <property type="match status" value="3"/>
</dbReference>
<dbReference type="Pfam" id="PF00076">
    <property type="entry name" value="RRM_1"/>
    <property type="match status" value="3"/>
</dbReference>
<dbReference type="CDD" id="cd00590">
    <property type="entry name" value="RRM_SF"/>
    <property type="match status" value="1"/>
</dbReference>
<feature type="region of interest" description="Disordered" evidence="3">
    <location>
        <begin position="1"/>
        <end position="58"/>
    </location>
</feature>
<evidence type="ECO:0000256" key="1">
    <source>
        <dbReference type="ARBA" id="ARBA00022884"/>
    </source>
</evidence>
<dbReference type="STRING" id="653667.S9W435"/>
<evidence type="ECO:0000256" key="2">
    <source>
        <dbReference type="PROSITE-ProRule" id="PRU00176"/>
    </source>
</evidence>
<dbReference type="InterPro" id="IPR035979">
    <property type="entry name" value="RBD_domain_sf"/>
</dbReference>
<dbReference type="EMBL" id="KE546989">
    <property type="protein sequence ID" value="EPY52735.1"/>
    <property type="molecule type" value="Genomic_DNA"/>
</dbReference>
<dbReference type="Proteomes" id="UP000015464">
    <property type="component" value="Unassembled WGS sequence"/>
</dbReference>
<keyword evidence="6" id="KW-1185">Reference proteome</keyword>
<dbReference type="OMA" id="RWYELKD"/>
<gene>
    <name evidence="5" type="ORF">SPOG_02055</name>
</gene>
<sequence>MMPGQMEWTDVTPGNLGPSDPSYLQDTALPATYHERSMSPRSSEDVSGMRKRGSYHEEGFPLKDPYMVTVKQNSRQERRVYVGNLSFQVRWYELKDFMKQAGHVLYAEILNLPNGLSKGCGIIEYSTSEEAQRAVETLSNQKFMGRLIYVREDREQEPKFGSRILPHGHMFDRENDTERQLFVGNLPYSVRWQDLKDLFRQVGTVVRADVQMNRDGRSRGIGIVLMSSSKDAHDAIKSLNNTDYMGRTLEVRLDRFAKHRNNSYTVPGVGFPSYSHDASSMMSSPMYMPAMVGVPAAFDEFVDNAFSHGAPSNRIHVGNIPWAAVNQDLFNLFGNVGNVVQAKIAYESNGRSRGYGVVQYEKEQQAGDAIEYLNGYQFGGRHLQVSYVRYGQPKNPLLPSMIPTLTTAPMAYPSPIIPISTSNSPMASQSFASPMLSYVPLPMATPSLSPSVPTTPVVNDMVDNSQQDSSPNASTEAARAFELLSSLRTNGES</sequence>
<dbReference type="GeneID" id="25036379"/>
<dbReference type="SMART" id="SM00360">
    <property type="entry name" value="RRM"/>
    <property type="match status" value="3"/>
</dbReference>
<dbReference type="AlphaFoldDB" id="S9W435"/>
<dbReference type="InterPro" id="IPR050374">
    <property type="entry name" value="RRT5_SRSF_SR"/>
</dbReference>
<dbReference type="GO" id="GO:0003729">
    <property type="term" value="F:mRNA binding"/>
    <property type="evidence" value="ECO:0007669"/>
    <property type="project" value="TreeGrafter"/>
</dbReference>
<evidence type="ECO:0000259" key="4">
    <source>
        <dbReference type="PROSITE" id="PS50102"/>
    </source>
</evidence>
<feature type="compositionally biased region" description="Polar residues" evidence="3">
    <location>
        <begin position="462"/>
        <end position="475"/>
    </location>
</feature>
<dbReference type="RefSeq" id="XP_013022613.1">
    <property type="nucleotide sequence ID" value="XM_013167159.1"/>
</dbReference>
<feature type="domain" description="RRM" evidence="4">
    <location>
        <begin position="179"/>
        <end position="256"/>
    </location>
</feature>
<keyword evidence="1 2" id="KW-0694">RNA-binding</keyword>
<dbReference type="GO" id="GO:0005634">
    <property type="term" value="C:nucleus"/>
    <property type="evidence" value="ECO:0007669"/>
    <property type="project" value="TreeGrafter"/>
</dbReference>
<dbReference type="GO" id="GO:1990904">
    <property type="term" value="C:ribonucleoprotein complex"/>
    <property type="evidence" value="ECO:0007669"/>
    <property type="project" value="TreeGrafter"/>
</dbReference>
<dbReference type="eggNOG" id="KOG0118">
    <property type="taxonomic scope" value="Eukaryota"/>
</dbReference>
<dbReference type="SMART" id="SM00361">
    <property type="entry name" value="RRM_1"/>
    <property type="match status" value="2"/>
</dbReference>
<name>S9W435_SCHCR</name>
<dbReference type="FunFam" id="3.30.70.330:FF:000232">
    <property type="entry name" value="RNA-binding domain-containing protein"/>
    <property type="match status" value="1"/>
</dbReference>
<evidence type="ECO:0000313" key="6">
    <source>
        <dbReference type="Proteomes" id="UP000015464"/>
    </source>
</evidence>
<dbReference type="OrthoDB" id="1049195at2759"/>
<organism evidence="5 6">
    <name type="scientific">Schizosaccharomyces cryophilus (strain OY26 / ATCC MYA-4695 / CBS 11777 / NBRC 106824 / NRRL Y48691)</name>
    <name type="common">Fission yeast</name>
    <dbReference type="NCBI Taxonomy" id="653667"/>
    <lineage>
        <taxon>Eukaryota</taxon>
        <taxon>Fungi</taxon>
        <taxon>Dikarya</taxon>
        <taxon>Ascomycota</taxon>
        <taxon>Taphrinomycotina</taxon>
        <taxon>Schizosaccharomycetes</taxon>
        <taxon>Schizosaccharomycetales</taxon>
        <taxon>Schizosaccharomycetaceae</taxon>
        <taxon>Schizosaccharomyces</taxon>
    </lineage>
</organism>
<dbReference type="InterPro" id="IPR003954">
    <property type="entry name" value="RRM_euk-type"/>
</dbReference>
<dbReference type="FunFam" id="3.30.70.330:FF:000145">
    <property type="entry name" value="Putative RNP domain-containing protein"/>
    <property type="match status" value="1"/>
</dbReference>
<feature type="domain" description="RRM" evidence="4">
    <location>
        <begin position="313"/>
        <end position="390"/>
    </location>
</feature>
<protein>
    <submittedName>
        <fullName evidence="5">RNA-binding protein</fullName>
    </submittedName>
</protein>
<dbReference type="InterPro" id="IPR012677">
    <property type="entry name" value="Nucleotide-bd_a/b_plait_sf"/>
</dbReference>
<dbReference type="HOGENOM" id="CLU_026447_2_0_1"/>
<dbReference type="InterPro" id="IPR000504">
    <property type="entry name" value="RRM_dom"/>
</dbReference>
<reference evidence="5 6" key="1">
    <citation type="journal article" date="2011" name="Science">
        <title>Comparative functional genomics of the fission yeasts.</title>
        <authorList>
            <person name="Rhind N."/>
            <person name="Chen Z."/>
            <person name="Yassour M."/>
            <person name="Thompson D.A."/>
            <person name="Haas B.J."/>
            <person name="Habib N."/>
            <person name="Wapinski I."/>
            <person name="Roy S."/>
            <person name="Lin M.F."/>
            <person name="Heiman D.I."/>
            <person name="Young S.K."/>
            <person name="Furuya K."/>
            <person name="Guo Y."/>
            <person name="Pidoux A."/>
            <person name="Chen H.M."/>
            <person name="Robbertse B."/>
            <person name="Goldberg J.M."/>
            <person name="Aoki K."/>
            <person name="Bayne E.H."/>
            <person name="Berlin A.M."/>
            <person name="Desjardins C.A."/>
            <person name="Dobbs E."/>
            <person name="Dukaj L."/>
            <person name="Fan L."/>
            <person name="FitzGerald M.G."/>
            <person name="French C."/>
            <person name="Gujja S."/>
            <person name="Hansen K."/>
            <person name="Keifenheim D."/>
            <person name="Levin J.Z."/>
            <person name="Mosher R.A."/>
            <person name="Mueller C.A."/>
            <person name="Pfiffner J."/>
            <person name="Priest M."/>
            <person name="Russ C."/>
            <person name="Smialowska A."/>
            <person name="Swoboda P."/>
            <person name="Sykes S.M."/>
            <person name="Vaughn M."/>
            <person name="Vengrova S."/>
            <person name="Yoder R."/>
            <person name="Zeng Q."/>
            <person name="Allshire R."/>
            <person name="Baulcombe D."/>
            <person name="Birren B.W."/>
            <person name="Brown W."/>
            <person name="Ekwall K."/>
            <person name="Kellis M."/>
            <person name="Leatherwood J."/>
            <person name="Levin H."/>
            <person name="Margalit H."/>
            <person name="Martienssen R."/>
            <person name="Nieduszynski C.A."/>
            <person name="Spatafora J.W."/>
            <person name="Friedman N."/>
            <person name="Dalgaard J.Z."/>
            <person name="Baumann P."/>
            <person name="Niki H."/>
            <person name="Regev A."/>
            <person name="Nusbaum C."/>
        </authorList>
    </citation>
    <scope>NUCLEOTIDE SEQUENCE [LARGE SCALE GENOMIC DNA]</scope>
    <source>
        <strain evidence="6">OY26 / ATCC MYA-4695 / CBS 11777 / NBRC 106824 / NRRL Y48691</strain>
    </source>
</reference>
<feature type="compositionally biased region" description="Basic and acidic residues" evidence="3">
    <location>
        <begin position="33"/>
        <end position="58"/>
    </location>
</feature>
<accession>S9W435</accession>